<dbReference type="InterPro" id="IPR050205">
    <property type="entry name" value="CDPK_Ser/Thr_kinases"/>
</dbReference>
<dbReference type="InterPro" id="IPR017441">
    <property type="entry name" value="Protein_kinase_ATP_BS"/>
</dbReference>
<dbReference type="PROSITE" id="PS50011">
    <property type="entry name" value="PROTEIN_KINASE_DOM"/>
    <property type="match status" value="1"/>
</dbReference>
<dbReference type="SMART" id="SM00220">
    <property type="entry name" value="S_TKc"/>
    <property type="match status" value="1"/>
</dbReference>
<dbReference type="AlphaFoldDB" id="U6MFX6"/>
<dbReference type="RefSeq" id="XP_013337175.1">
    <property type="nucleotide sequence ID" value="XM_013481721.1"/>
</dbReference>
<dbReference type="Pfam" id="PF00069">
    <property type="entry name" value="Pkinase"/>
    <property type="match status" value="1"/>
</dbReference>
<dbReference type="Proteomes" id="UP000030763">
    <property type="component" value="Unassembled WGS sequence"/>
</dbReference>
<dbReference type="VEuPathDB" id="ToxoDB:EMWEY_00031530"/>
<sequence>MFFFKRNLPKMGVAVSNSSKGGGTPDAAATEGHVERKRLLGRLLALQYFSIHGRNASKANRFIVGDLIGYGSFGEVSDCVDAQTGVHYAVKIIKQGSRLRGKNTTRRRFKREVEILSMLNHRNIVKLHDSFEDKKYFYCVLGKCEGLSLASYIIKRKHLDENTAAGLCKQILEALSYLHSLNIMHRDVKAENFMFESADEDAPLILLDFGISLVVPPSALHQHTVSIMRVATGALPVTIKTMLICATV</sequence>
<keyword evidence="4" id="KW-0418">Kinase</keyword>
<reference evidence="9" key="1">
    <citation type="submission" date="2013-10" db="EMBL/GenBank/DDBJ databases">
        <title>Genomic analysis of the causative agents of coccidiosis in chickens.</title>
        <authorList>
            <person name="Reid A.J."/>
            <person name="Blake D."/>
            <person name="Billington K."/>
            <person name="Browne H."/>
            <person name="Dunn M."/>
            <person name="Hung S."/>
            <person name="Kawahara F."/>
            <person name="Miranda-Saavedra D."/>
            <person name="Mourier T."/>
            <person name="Nagra H."/>
            <person name="Otto T.D."/>
            <person name="Rawlings N."/>
            <person name="Sanchez A."/>
            <person name="Sanders M."/>
            <person name="Subramaniam C."/>
            <person name="Tay Y."/>
            <person name="Dear P."/>
            <person name="Doerig C."/>
            <person name="Gruber A."/>
            <person name="Parkinson J."/>
            <person name="Shirley M."/>
            <person name="Wan K.L."/>
            <person name="Berriman M."/>
            <person name="Tomley F."/>
            <person name="Pain A."/>
        </authorList>
    </citation>
    <scope>NUCLEOTIDE SEQUENCE [LARGE SCALE GENOMIC DNA]</scope>
    <source>
        <strain evidence="9">Weybridge</strain>
    </source>
</reference>
<name>U6MFX6_EIMMA</name>
<dbReference type="GO" id="GO:0004674">
    <property type="term" value="F:protein serine/threonine kinase activity"/>
    <property type="evidence" value="ECO:0007669"/>
    <property type="project" value="UniProtKB-KW"/>
</dbReference>
<gene>
    <name evidence="9" type="ORF">EMWEY_00031530</name>
</gene>
<evidence type="ECO:0000256" key="3">
    <source>
        <dbReference type="ARBA" id="ARBA00022741"/>
    </source>
</evidence>
<evidence type="ECO:0000313" key="9">
    <source>
        <dbReference type="EMBL" id="CDJ60525.1"/>
    </source>
</evidence>
<dbReference type="InterPro" id="IPR008271">
    <property type="entry name" value="Ser/Thr_kinase_AS"/>
</dbReference>
<keyword evidence="2" id="KW-0808">Transferase</keyword>
<reference evidence="9" key="2">
    <citation type="submission" date="2013-10" db="EMBL/GenBank/DDBJ databases">
        <authorList>
            <person name="Aslett M."/>
        </authorList>
    </citation>
    <scope>NUCLEOTIDE SEQUENCE [LARGE SCALE GENOMIC DNA]</scope>
    <source>
        <strain evidence="9">Weybridge</strain>
    </source>
</reference>
<organism evidence="9 10">
    <name type="scientific">Eimeria maxima</name>
    <name type="common">Coccidian parasite</name>
    <dbReference type="NCBI Taxonomy" id="5804"/>
    <lineage>
        <taxon>Eukaryota</taxon>
        <taxon>Sar</taxon>
        <taxon>Alveolata</taxon>
        <taxon>Apicomplexa</taxon>
        <taxon>Conoidasida</taxon>
        <taxon>Coccidia</taxon>
        <taxon>Eucoccidiorida</taxon>
        <taxon>Eimeriorina</taxon>
        <taxon>Eimeriidae</taxon>
        <taxon>Eimeria</taxon>
    </lineage>
</organism>
<feature type="binding site" evidence="6">
    <location>
        <position position="91"/>
    </location>
    <ligand>
        <name>ATP</name>
        <dbReference type="ChEBI" id="CHEBI:30616"/>
    </ligand>
</feature>
<evidence type="ECO:0000256" key="5">
    <source>
        <dbReference type="ARBA" id="ARBA00022840"/>
    </source>
</evidence>
<keyword evidence="10" id="KW-1185">Reference proteome</keyword>
<dbReference type="PROSITE" id="PS00107">
    <property type="entry name" value="PROTEIN_KINASE_ATP"/>
    <property type="match status" value="1"/>
</dbReference>
<protein>
    <recommendedName>
        <fullName evidence="8">Protein kinase domain-containing protein</fullName>
    </recommendedName>
</protein>
<evidence type="ECO:0000256" key="2">
    <source>
        <dbReference type="ARBA" id="ARBA00022679"/>
    </source>
</evidence>
<evidence type="ECO:0000313" key="10">
    <source>
        <dbReference type="Proteomes" id="UP000030763"/>
    </source>
</evidence>
<dbReference type="OMA" id="HNNIHIS"/>
<dbReference type="PANTHER" id="PTHR24349">
    <property type="entry name" value="SERINE/THREONINE-PROTEIN KINASE"/>
    <property type="match status" value="1"/>
</dbReference>
<keyword evidence="3 6" id="KW-0547">Nucleotide-binding</keyword>
<evidence type="ECO:0000259" key="8">
    <source>
        <dbReference type="PROSITE" id="PS50011"/>
    </source>
</evidence>
<evidence type="ECO:0000256" key="6">
    <source>
        <dbReference type="PROSITE-ProRule" id="PRU10141"/>
    </source>
</evidence>
<feature type="domain" description="Protein kinase" evidence="8">
    <location>
        <begin position="62"/>
        <end position="248"/>
    </location>
</feature>
<evidence type="ECO:0000256" key="1">
    <source>
        <dbReference type="ARBA" id="ARBA00022527"/>
    </source>
</evidence>
<comment type="similarity">
    <text evidence="7">Belongs to the protein kinase superfamily.</text>
</comment>
<dbReference type="InterPro" id="IPR011009">
    <property type="entry name" value="Kinase-like_dom_sf"/>
</dbReference>
<evidence type="ECO:0000256" key="4">
    <source>
        <dbReference type="ARBA" id="ARBA00022777"/>
    </source>
</evidence>
<dbReference type="FunFam" id="3.30.200.20:FF:000042">
    <property type="entry name" value="Aurora kinase A"/>
    <property type="match status" value="1"/>
</dbReference>
<dbReference type="SUPFAM" id="SSF56112">
    <property type="entry name" value="Protein kinase-like (PK-like)"/>
    <property type="match status" value="1"/>
</dbReference>
<dbReference type="GeneID" id="25337139"/>
<keyword evidence="1 7" id="KW-0723">Serine/threonine-protein kinase</keyword>
<dbReference type="GO" id="GO:0005524">
    <property type="term" value="F:ATP binding"/>
    <property type="evidence" value="ECO:0007669"/>
    <property type="project" value="UniProtKB-UniRule"/>
</dbReference>
<evidence type="ECO:0000256" key="7">
    <source>
        <dbReference type="RuleBase" id="RU000304"/>
    </source>
</evidence>
<dbReference type="PROSITE" id="PS00108">
    <property type="entry name" value="PROTEIN_KINASE_ST"/>
    <property type="match status" value="1"/>
</dbReference>
<accession>U6MFX6</accession>
<dbReference type="InterPro" id="IPR000719">
    <property type="entry name" value="Prot_kinase_dom"/>
</dbReference>
<keyword evidence="5 6" id="KW-0067">ATP-binding</keyword>
<proteinExistence type="inferred from homology"/>
<dbReference type="OrthoDB" id="330546at2759"/>
<dbReference type="Gene3D" id="1.10.510.10">
    <property type="entry name" value="Transferase(Phosphotransferase) domain 1"/>
    <property type="match status" value="1"/>
</dbReference>
<dbReference type="EMBL" id="HG721870">
    <property type="protein sequence ID" value="CDJ60525.1"/>
    <property type="molecule type" value="Genomic_DNA"/>
</dbReference>